<keyword evidence="1" id="KW-0902">Two-component regulatory system</keyword>
<feature type="domain" description="Bacterial transcriptional activator" evidence="3">
    <location>
        <begin position="1"/>
        <end position="41"/>
    </location>
</feature>
<feature type="compositionally biased region" description="Basic residues" evidence="2">
    <location>
        <begin position="48"/>
        <end position="59"/>
    </location>
</feature>
<dbReference type="Gene3D" id="1.25.40.10">
    <property type="entry name" value="Tetratricopeptide repeat domain"/>
    <property type="match status" value="1"/>
</dbReference>
<evidence type="ECO:0000256" key="2">
    <source>
        <dbReference type="SAM" id="MobiDB-lite"/>
    </source>
</evidence>
<gene>
    <name evidence="4" type="ORF">R2363_36640</name>
</gene>
<evidence type="ECO:0000256" key="1">
    <source>
        <dbReference type="ARBA" id="ARBA00023012"/>
    </source>
</evidence>
<sequence length="59" mass="6836">MRALHLAGRHSDTLEVYTRTRRLLIDELGVDPGPELRALHDRSCPGRHPPRTRRRRPSS</sequence>
<comment type="caution">
    <text evidence="4">The sequence shown here is derived from an EMBL/GenBank/DDBJ whole genome shotgun (WGS) entry which is preliminary data.</text>
</comment>
<proteinExistence type="predicted"/>
<dbReference type="SUPFAM" id="SSF48452">
    <property type="entry name" value="TPR-like"/>
    <property type="match status" value="1"/>
</dbReference>
<dbReference type="Pfam" id="PF03704">
    <property type="entry name" value="BTAD"/>
    <property type="match status" value="1"/>
</dbReference>
<protein>
    <submittedName>
        <fullName evidence="4">BTAD domain-containing putative transcriptional regulator</fullName>
    </submittedName>
</protein>
<organism evidence="4 5">
    <name type="scientific">Streptomyces roseolus</name>
    <dbReference type="NCBI Taxonomy" id="67358"/>
    <lineage>
        <taxon>Bacteria</taxon>
        <taxon>Bacillati</taxon>
        <taxon>Actinomycetota</taxon>
        <taxon>Actinomycetes</taxon>
        <taxon>Kitasatosporales</taxon>
        <taxon>Streptomycetaceae</taxon>
        <taxon>Streptomyces</taxon>
    </lineage>
</organism>
<dbReference type="RefSeq" id="WP_319013834.1">
    <property type="nucleotide sequence ID" value="NZ_JAWJZF010000531.1"/>
</dbReference>
<dbReference type="InterPro" id="IPR011990">
    <property type="entry name" value="TPR-like_helical_dom_sf"/>
</dbReference>
<accession>A0ABU4KIZ2</accession>
<evidence type="ECO:0000313" key="5">
    <source>
        <dbReference type="Proteomes" id="UP001278571"/>
    </source>
</evidence>
<name>A0ABU4KIZ2_9ACTN</name>
<dbReference type="Proteomes" id="UP001278571">
    <property type="component" value="Unassembled WGS sequence"/>
</dbReference>
<reference evidence="4 5" key="1">
    <citation type="submission" date="2023-10" db="EMBL/GenBank/DDBJ databases">
        <authorList>
            <person name="Wang X.X."/>
        </authorList>
    </citation>
    <scope>NUCLEOTIDE SEQUENCE [LARGE SCALE GENOMIC DNA]</scope>
    <source>
        <strain evidence="4 5">NBRC 12816</strain>
    </source>
</reference>
<feature type="region of interest" description="Disordered" evidence="2">
    <location>
        <begin position="31"/>
        <end position="59"/>
    </location>
</feature>
<dbReference type="EMBL" id="JAWJZF010000531">
    <property type="protein sequence ID" value="MDX2297691.1"/>
    <property type="molecule type" value="Genomic_DNA"/>
</dbReference>
<keyword evidence="5" id="KW-1185">Reference proteome</keyword>
<evidence type="ECO:0000313" key="4">
    <source>
        <dbReference type="EMBL" id="MDX2297691.1"/>
    </source>
</evidence>
<evidence type="ECO:0000259" key="3">
    <source>
        <dbReference type="Pfam" id="PF03704"/>
    </source>
</evidence>
<dbReference type="InterPro" id="IPR005158">
    <property type="entry name" value="BTAD"/>
</dbReference>